<evidence type="ECO:0000313" key="2">
    <source>
        <dbReference type="EMBL" id="EDS29577.1"/>
    </source>
</evidence>
<evidence type="ECO:0000313" key="3">
    <source>
        <dbReference type="EnsemblMetazoa" id="CPIJ019312-PA"/>
    </source>
</evidence>
<proteinExistence type="predicted"/>
<dbReference type="OrthoDB" id="5334309at2759"/>
<dbReference type="AlphaFoldDB" id="B0XIQ5"/>
<dbReference type="InterPro" id="IPR013783">
    <property type="entry name" value="Ig-like_fold"/>
</dbReference>
<dbReference type="GO" id="GO:0016301">
    <property type="term" value="F:kinase activity"/>
    <property type="evidence" value="ECO:0007669"/>
    <property type="project" value="UniProtKB-KW"/>
</dbReference>
<evidence type="ECO:0000313" key="4">
    <source>
        <dbReference type="Proteomes" id="UP000002320"/>
    </source>
</evidence>
<dbReference type="InParanoid" id="B0XIQ5"/>
<dbReference type="KEGG" id="cqu:CpipJ_CPIJ019312"/>
<accession>B0XIQ5</accession>
<dbReference type="VEuPathDB" id="VectorBase:CQUJHB011390"/>
<protein>
    <submittedName>
        <fullName evidence="2">Nuclear body associated kinase</fullName>
    </submittedName>
</protein>
<dbReference type="eggNOG" id="KOG0518">
    <property type="taxonomic scope" value="Eukaryota"/>
</dbReference>
<evidence type="ECO:0000256" key="1">
    <source>
        <dbReference type="PROSITE-ProRule" id="PRU00087"/>
    </source>
</evidence>
<keyword evidence="2" id="KW-0418">Kinase</keyword>
<organism>
    <name type="scientific">Culex quinquefasciatus</name>
    <name type="common">Southern house mosquito</name>
    <name type="synonym">Culex pungens</name>
    <dbReference type="NCBI Taxonomy" id="7176"/>
    <lineage>
        <taxon>Eukaryota</taxon>
        <taxon>Metazoa</taxon>
        <taxon>Ecdysozoa</taxon>
        <taxon>Arthropoda</taxon>
        <taxon>Hexapoda</taxon>
        <taxon>Insecta</taxon>
        <taxon>Pterygota</taxon>
        <taxon>Neoptera</taxon>
        <taxon>Endopterygota</taxon>
        <taxon>Diptera</taxon>
        <taxon>Nematocera</taxon>
        <taxon>Culicoidea</taxon>
        <taxon>Culicidae</taxon>
        <taxon>Culicinae</taxon>
        <taxon>Culicini</taxon>
        <taxon>Culex</taxon>
        <taxon>Culex</taxon>
    </lineage>
</organism>
<dbReference type="STRING" id="7176.B0XIQ5"/>
<dbReference type="Gene3D" id="2.60.40.10">
    <property type="entry name" value="Immunoglobulins"/>
    <property type="match status" value="1"/>
</dbReference>
<dbReference type="InterPro" id="IPR014756">
    <property type="entry name" value="Ig_E-set"/>
</dbReference>
<reference evidence="2" key="1">
    <citation type="submission" date="2007-03" db="EMBL/GenBank/DDBJ databases">
        <title>Annotation of Culex pipiens quinquefasciatus.</title>
        <authorList>
            <consortium name="The Broad Institute Genome Sequencing Platform"/>
            <person name="Atkinson P.W."/>
            <person name="Hemingway J."/>
            <person name="Christensen B.M."/>
            <person name="Higgs S."/>
            <person name="Kodira C."/>
            <person name="Hannick L."/>
            <person name="Megy K."/>
            <person name="O'Leary S."/>
            <person name="Pearson M."/>
            <person name="Haas B.J."/>
            <person name="Mauceli E."/>
            <person name="Wortman J.R."/>
            <person name="Lee N.H."/>
            <person name="Guigo R."/>
            <person name="Stanke M."/>
            <person name="Alvarado L."/>
            <person name="Amedeo P."/>
            <person name="Antoine C.H."/>
            <person name="Arensburger P."/>
            <person name="Bidwell S.L."/>
            <person name="Crawford M."/>
            <person name="Camaro F."/>
            <person name="Devon K."/>
            <person name="Engels R."/>
            <person name="Hammond M."/>
            <person name="Howarth C."/>
            <person name="Koehrsen M."/>
            <person name="Lawson D."/>
            <person name="Montgomery P."/>
            <person name="Nene V."/>
            <person name="Nusbaum C."/>
            <person name="Puiu D."/>
            <person name="Romero-Severson J."/>
            <person name="Severson D.W."/>
            <person name="Shumway M."/>
            <person name="Sisk P."/>
            <person name="Stolte C."/>
            <person name="Zeng Q."/>
            <person name="Eisenstadt E."/>
            <person name="Fraser-Liggett C."/>
            <person name="Strausberg R."/>
            <person name="Galagan J."/>
            <person name="Birren B."/>
            <person name="Collins F.H."/>
        </authorList>
    </citation>
    <scope>NUCLEOTIDE SEQUENCE [LARGE SCALE GENOMIC DNA]</scope>
    <source>
        <strain evidence="2">JHB</strain>
    </source>
</reference>
<name>B0XIQ5_CULQU</name>
<dbReference type="HOGENOM" id="CLU_1236132_0_0_1"/>
<dbReference type="SUPFAM" id="SSF81296">
    <property type="entry name" value="E set domains"/>
    <property type="match status" value="1"/>
</dbReference>
<feature type="repeat" description="Filamin" evidence="1">
    <location>
        <begin position="147"/>
        <end position="204"/>
    </location>
</feature>
<sequence>MQQTQLDFNVPVPASMVELSSEAGQERVNTLCSSNNSLRRNRPRRVRLSQAENRFSWATSGSSLHHYSGQRESSAVAVGSNLKSTEFTVDAGEAPLEVKFNEIFVNTLLQHNMTKNENGHSTTSTDNPVSVEVNYDAANCAFSTFYLSCNIFDPRCNEVPTKQMPSDNSDIIRIMYTPFGACRNTINLLYDSVPVPGSPFFLNVKSGCDPSRCRNFRPELDSLD</sequence>
<dbReference type="VEuPathDB" id="VectorBase:CPIJ019312"/>
<keyword evidence="2" id="KW-0808">Transferase</keyword>
<dbReference type="InterPro" id="IPR017868">
    <property type="entry name" value="Filamin/ABP280_repeat-like"/>
</dbReference>
<reference evidence="3" key="2">
    <citation type="submission" date="2021-02" db="UniProtKB">
        <authorList>
            <consortium name="EnsemblMetazoa"/>
        </authorList>
    </citation>
    <scope>IDENTIFICATION</scope>
    <source>
        <strain evidence="3">JHB</strain>
    </source>
</reference>
<gene>
    <name evidence="3" type="primary">6053450</name>
    <name evidence="2" type="ORF">CpipJ_CPIJ019312</name>
</gene>
<dbReference type="PROSITE" id="PS50194">
    <property type="entry name" value="FILAMIN_REPEAT"/>
    <property type="match status" value="1"/>
</dbReference>
<dbReference type="EnsemblMetazoa" id="CPIJ019312-RA">
    <property type="protein sequence ID" value="CPIJ019312-PA"/>
    <property type="gene ID" value="CPIJ019312"/>
</dbReference>
<keyword evidence="4" id="KW-1185">Reference proteome</keyword>
<dbReference type="EMBL" id="DS233354">
    <property type="protein sequence ID" value="EDS29577.1"/>
    <property type="molecule type" value="Genomic_DNA"/>
</dbReference>
<dbReference type="Proteomes" id="UP000002320">
    <property type="component" value="Unassembled WGS sequence"/>
</dbReference>